<dbReference type="SUPFAM" id="SSF56219">
    <property type="entry name" value="DNase I-like"/>
    <property type="match status" value="1"/>
</dbReference>
<name>A0AAW1CZ39_9HEMI</name>
<evidence type="ECO:0000313" key="1">
    <source>
        <dbReference type="EMBL" id="KAK9503959.1"/>
    </source>
</evidence>
<reference evidence="1 2" key="1">
    <citation type="submission" date="2022-12" db="EMBL/GenBank/DDBJ databases">
        <title>Chromosome-level genome assembly of true bugs.</title>
        <authorList>
            <person name="Ma L."/>
            <person name="Li H."/>
        </authorList>
    </citation>
    <scope>NUCLEOTIDE SEQUENCE [LARGE SCALE GENOMIC DNA]</scope>
    <source>
        <strain evidence="1">Lab_2022b</strain>
    </source>
</reference>
<dbReference type="Proteomes" id="UP001461498">
    <property type="component" value="Unassembled WGS sequence"/>
</dbReference>
<dbReference type="GO" id="GO:0007508">
    <property type="term" value="P:larval heart development"/>
    <property type="evidence" value="ECO:0007669"/>
    <property type="project" value="TreeGrafter"/>
</dbReference>
<evidence type="ECO:0008006" key="3">
    <source>
        <dbReference type="Google" id="ProtNLM"/>
    </source>
</evidence>
<dbReference type="AlphaFoldDB" id="A0AAW1CZ39"/>
<organism evidence="1 2">
    <name type="scientific">Rhynocoris fuscipes</name>
    <dbReference type="NCBI Taxonomy" id="488301"/>
    <lineage>
        <taxon>Eukaryota</taxon>
        <taxon>Metazoa</taxon>
        <taxon>Ecdysozoa</taxon>
        <taxon>Arthropoda</taxon>
        <taxon>Hexapoda</taxon>
        <taxon>Insecta</taxon>
        <taxon>Pterygota</taxon>
        <taxon>Neoptera</taxon>
        <taxon>Paraneoptera</taxon>
        <taxon>Hemiptera</taxon>
        <taxon>Heteroptera</taxon>
        <taxon>Panheteroptera</taxon>
        <taxon>Cimicomorpha</taxon>
        <taxon>Reduviidae</taxon>
        <taxon>Harpactorinae</taxon>
        <taxon>Harpactorini</taxon>
        <taxon>Rhynocoris</taxon>
    </lineage>
</organism>
<dbReference type="GO" id="GO:0061343">
    <property type="term" value="P:cell adhesion involved in heart morphogenesis"/>
    <property type="evidence" value="ECO:0007669"/>
    <property type="project" value="TreeGrafter"/>
</dbReference>
<keyword evidence="2" id="KW-1185">Reference proteome</keyword>
<dbReference type="Gene3D" id="3.60.10.10">
    <property type="entry name" value="Endonuclease/exonuclease/phosphatase"/>
    <property type="match status" value="1"/>
</dbReference>
<dbReference type="GO" id="GO:0031012">
    <property type="term" value="C:extracellular matrix"/>
    <property type="evidence" value="ECO:0007669"/>
    <property type="project" value="TreeGrafter"/>
</dbReference>
<accession>A0AAW1CZ39</accession>
<gene>
    <name evidence="1" type="ORF">O3M35_010409</name>
</gene>
<sequence length="465" mass="51917">MCCCDYSVIALSETWLTESVSSAELVLADSNSVNVSKVNDADLITKCDPFHPAIVINATFIQSSQFAINKQQMYNFFNADLNGLLGFLCTIDWYVLFQDLDIDVAVNKFYDILYTAIDKFVPRVSASNKKYPVWFTRELKQLVNKKRILHKQYKIKLGIPNYNIYRQDRNTCTSSKLSGGGVLIAINSSFPSQLIDTTAFCSSVEQVFVSVSVGSKSVLIGAVYIPPSSSIELYSEHCATVEYLVSSNSCGDIVIMGDYNLPGISWNHPTSGVPWCSTSRSSSTSKQAYTVIDSFSFLNFVQYNFIKNPYNNVLDLVFSQSSDVNVSLCDNPLVNIDLPHPALEIDLPVDVDFSFKKTLIEVPNFTDCDYNAVKCMNYNSITTSDEQMIENLFASYFSSVYTDDELLNNVDTLNVDCNNLFLSTHTISESDVLSKLLCLDSHKSMGPDDIPAILLKNCTELYAFH</sequence>
<proteinExistence type="predicted"/>
<dbReference type="PANTHER" id="PTHR33395">
    <property type="entry name" value="TRANSCRIPTASE, PUTATIVE-RELATED-RELATED"/>
    <property type="match status" value="1"/>
</dbReference>
<dbReference type="EMBL" id="JAPXFL010000007">
    <property type="protein sequence ID" value="KAK9503959.1"/>
    <property type="molecule type" value="Genomic_DNA"/>
</dbReference>
<comment type="caution">
    <text evidence="1">The sequence shown here is derived from an EMBL/GenBank/DDBJ whole genome shotgun (WGS) entry which is preliminary data.</text>
</comment>
<dbReference type="InterPro" id="IPR036691">
    <property type="entry name" value="Endo/exonu/phosph_ase_sf"/>
</dbReference>
<protein>
    <recommendedName>
        <fullName evidence="3">Endonuclease/exonuclease/phosphatase domain-containing protein</fullName>
    </recommendedName>
</protein>
<dbReference type="PANTHER" id="PTHR33395:SF22">
    <property type="entry name" value="REVERSE TRANSCRIPTASE DOMAIN-CONTAINING PROTEIN"/>
    <property type="match status" value="1"/>
</dbReference>
<evidence type="ECO:0000313" key="2">
    <source>
        <dbReference type="Proteomes" id="UP001461498"/>
    </source>
</evidence>